<proteinExistence type="predicted"/>
<evidence type="ECO:0000256" key="1">
    <source>
        <dbReference type="SAM" id="MobiDB-lite"/>
    </source>
</evidence>
<name>A0A813UYP1_9BILA</name>
<dbReference type="AlphaFoldDB" id="A0A813UYP1"/>
<organism evidence="3 4">
    <name type="scientific">Rotaria sordida</name>
    <dbReference type="NCBI Taxonomy" id="392033"/>
    <lineage>
        <taxon>Eukaryota</taxon>
        <taxon>Metazoa</taxon>
        <taxon>Spiralia</taxon>
        <taxon>Gnathifera</taxon>
        <taxon>Rotifera</taxon>
        <taxon>Eurotatoria</taxon>
        <taxon>Bdelloidea</taxon>
        <taxon>Philodinida</taxon>
        <taxon>Philodinidae</taxon>
        <taxon>Rotaria</taxon>
    </lineage>
</organism>
<evidence type="ECO:0000313" key="3">
    <source>
        <dbReference type="EMBL" id="CAF0834209.1"/>
    </source>
</evidence>
<reference evidence="3" key="1">
    <citation type="submission" date="2021-02" db="EMBL/GenBank/DDBJ databases">
        <authorList>
            <person name="Nowell W R."/>
        </authorList>
    </citation>
    <scope>NUCLEOTIDE SEQUENCE</scope>
</reference>
<dbReference type="EMBL" id="CAJNOL010000052">
    <property type="protein sequence ID" value="CAF0793510.1"/>
    <property type="molecule type" value="Genomic_DNA"/>
</dbReference>
<gene>
    <name evidence="2" type="ORF">JXQ802_LOCUS3852</name>
    <name evidence="3" type="ORF">PYM288_LOCUS6240</name>
</gene>
<dbReference type="Proteomes" id="UP000663854">
    <property type="component" value="Unassembled WGS sequence"/>
</dbReference>
<evidence type="ECO:0000313" key="4">
    <source>
        <dbReference type="Proteomes" id="UP000663854"/>
    </source>
</evidence>
<accession>A0A813UYP1</accession>
<comment type="caution">
    <text evidence="3">The sequence shown here is derived from an EMBL/GenBank/DDBJ whole genome shotgun (WGS) entry which is preliminary data.</text>
</comment>
<feature type="region of interest" description="Disordered" evidence="1">
    <location>
        <begin position="106"/>
        <end position="135"/>
    </location>
</feature>
<evidence type="ECO:0000313" key="5">
    <source>
        <dbReference type="Proteomes" id="UP000663870"/>
    </source>
</evidence>
<keyword evidence="5" id="KW-1185">Reference proteome</keyword>
<sequence length="166" mass="18820">MNLDNDKELNDLLDLNAVKHRTRFSNSAISTSALSRLPLPMLCSTAAYRTGTHLPPTNTESIYTTNSTNSTKDYWIPSTTYDETIYEGNYSNRDILHPFITSEPLNQSSEYSSSNSTSRTSTTDLTYSEKLNEKTRRPTNVSNDFLVFSIVIKKKKKTFSPLFIII</sequence>
<evidence type="ECO:0000313" key="2">
    <source>
        <dbReference type="EMBL" id="CAF0793510.1"/>
    </source>
</evidence>
<feature type="compositionally biased region" description="Low complexity" evidence="1">
    <location>
        <begin position="108"/>
        <end position="128"/>
    </location>
</feature>
<dbReference type="Proteomes" id="UP000663870">
    <property type="component" value="Unassembled WGS sequence"/>
</dbReference>
<dbReference type="EMBL" id="CAJNOH010000068">
    <property type="protein sequence ID" value="CAF0834209.1"/>
    <property type="molecule type" value="Genomic_DNA"/>
</dbReference>
<protein>
    <submittedName>
        <fullName evidence="3">Uncharacterized protein</fullName>
    </submittedName>
</protein>